<sequence length="205" mass="22370">MVGPAWDYILKFIIIGDTSVGKSSLLVRLTEDRFLVDSDTTIGIEFGSHIVELGSGERLKLQIWDTAGSEQFRSITRSYYKGAAGCLIVFDVTERATFEHIPVWLRDVREQAQENVSIALVGNMTDCATDERAVSLAEAMGFANEHGLLYRETSAKTGENVLEVFSAVSERILAHHGEQATLATTSNAIDPTSRHAASSSCCIVV</sequence>
<dbReference type="PRINTS" id="PR00449">
    <property type="entry name" value="RASTRNSFRMNG"/>
</dbReference>
<dbReference type="AlphaFoldDB" id="A0A2N1JAA3"/>
<protein>
    <submittedName>
        <fullName evidence="5">Uncharacterized protein</fullName>
    </submittedName>
</protein>
<keyword evidence="3" id="KW-0547">Nucleotide-binding</keyword>
<organism evidence="5 6">
    <name type="scientific">Malassezia vespertilionis</name>
    <dbReference type="NCBI Taxonomy" id="2020962"/>
    <lineage>
        <taxon>Eukaryota</taxon>
        <taxon>Fungi</taxon>
        <taxon>Dikarya</taxon>
        <taxon>Basidiomycota</taxon>
        <taxon>Ustilaginomycotina</taxon>
        <taxon>Malasseziomycetes</taxon>
        <taxon>Malasseziales</taxon>
        <taxon>Malasseziaceae</taxon>
        <taxon>Malassezia</taxon>
    </lineage>
</organism>
<reference evidence="5 6" key="1">
    <citation type="submission" date="2017-10" db="EMBL/GenBank/DDBJ databases">
        <title>A novel species of cold-tolerant Malassezia isolated from bats.</title>
        <authorList>
            <person name="Lorch J.M."/>
            <person name="Palmer J.M."/>
            <person name="Vanderwolf K.J."/>
            <person name="Schmidt K.Z."/>
            <person name="Verant M.L."/>
            <person name="Weller T.J."/>
            <person name="Blehert D.S."/>
        </authorList>
    </citation>
    <scope>NUCLEOTIDE SEQUENCE [LARGE SCALE GENOMIC DNA]</scope>
    <source>
        <strain evidence="5 6">NWHC:44797-103</strain>
    </source>
</reference>
<dbReference type="GO" id="GO:0012505">
    <property type="term" value="C:endomembrane system"/>
    <property type="evidence" value="ECO:0007669"/>
    <property type="project" value="UniProtKB-SubCell"/>
</dbReference>
<evidence type="ECO:0000256" key="3">
    <source>
        <dbReference type="ARBA" id="ARBA00022741"/>
    </source>
</evidence>
<dbReference type="STRING" id="2020962.A0A2N1JAA3"/>
<name>A0A2N1JAA3_9BASI</name>
<evidence type="ECO:0000313" key="5">
    <source>
        <dbReference type="EMBL" id="PKI83467.1"/>
    </source>
</evidence>
<dbReference type="PANTHER" id="PTHR47979">
    <property type="entry name" value="DRAB11-RELATED"/>
    <property type="match status" value="1"/>
</dbReference>
<dbReference type="PROSITE" id="PS51421">
    <property type="entry name" value="RAS"/>
    <property type="match status" value="1"/>
</dbReference>
<dbReference type="EMBL" id="KZ454991">
    <property type="protein sequence ID" value="PKI83467.1"/>
    <property type="molecule type" value="Genomic_DNA"/>
</dbReference>
<dbReference type="GO" id="GO:0003924">
    <property type="term" value="F:GTPase activity"/>
    <property type="evidence" value="ECO:0007669"/>
    <property type="project" value="InterPro"/>
</dbReference>
<dbReference type="Gene3D" id="3.40.50.300">
    <property type="entry name" value="P-loop containing nucleotide triphosphate hydrolases"/>
    <property type="match status" value="1"/>
</dbReference>
<dbReference type="Proteomes" id="UP000232875">
    <property type="component" value="Unassembled WGS sequence"/>
</dbReference>
<accession>A0A2N1JAA3</accession>
<evidence type="ECO:0000256" key="1">
    <source>
        <dbReference type="ARBA" id="ARBA00004308"/>
    </source>
</evidence>
<dbReference type="InterPro" id="IPR050209">
    <property type="entry name" value="Rab_GTPases_membrane_traffic"/>
</dbReference>
<dbReference type="CDD" id="cd00154">
    <property type="entry name" value="Rab"/>
    <property type="match status" value="1"/>
</dbReference>
<dbReference type="SMART" id="SM00173">
    <property type="entry name" value="RAS"/>
    <property type="match status" value="1"/>
</dbReference>
<dbReference type="SMART" id="SM00174">
    <property type="entry name" value="RHO"/>
    <property type="match status" value="1"/>
</dbReference>
<dbReference type="NCBIfam" id="TIGR00231">
    <property type="entry name" value="small_GTP"/>
    <property type="match status" value="1"/>
</dbReference>
<dbReference type="SUPFAM" id="SSF52540">
    <property type="entry name" value="P-loop containing nucleoside triphosphate hydrolases"/>
    <property type="match status" value="1"/>
</dbReference>
<dbReference type="OrthoDB" id="9989112at2759"/>
<evidence type="ECO:0000313" key="6">
    <source>
        <dbReference type="Proteomes" id="UP000232875"/>
    </source>
</evidence>
<dbReference type="GO" id="GO:0005525">
    <property type="term" value="F:GTP binding"/>
    <property type="evidence" value="ECO:0007669"/>
    <property type="project" value="InterPro"/>
</dbReference>
<gene>
    <name evidence="5" type="ORF">MVES_002473</name>
</gene>
<dbReference type="InterPro" id="IPR001806">
    <property type="entry name" value="Small_GTPase"/>
</dbReference>
<dbReference type="FunFam" id="3.40.50.300:FF:000586">
    <property type="entry name" value="Rab family GTPase"/>
    <property type="match status" value="1"/>
</dbReference>
<keyword evidence="6" id="KW-1185">Reference proteome</keyword>
<dbReference type="InterPro" id="IPR005225">
    <property type="entry name" value="Small_GTP-bd"/>
</dbReference>
<dbReference type="SMART" id="SM00175">
    <property type="entry name" value="RAB"/>
    <property type="match status" value="1"/>
</dbReference>
<dbReference type="SMART" id="SM00176">
    <property type="entry name" value="RAN"/>
    <property type="match status" value="1"/>
</dbReference>
<comment type="subcellular location">
    <subcellularLocation>
        <location evidence="1">Endomembrane system</location>
    </subcellularLocation>
</comment>
<dbReference type="PROSITE" id="PS51419">
    <property type="entry name" value="RAB"/>
    <property type="match status" value="1"/>
</dbReference>
<evidence type="ECO:0000256" key="2">
    <source>
        <dbReference type="ARBA" id="ARBA00006270"/>
    </source>
</evidence>
<keyword evidence="4" id="KW-0472">Membrane</keyword>
<dbReference type="InterPro" id="IPR027417">
    <property type="entry name" value="P-loop_NTPase"/>
</dbReference>
<comment type="similarity">
    <text evidence="2">Belongs to the small GTPase superfamily. Rab family.</text>
</comment>
<evidence type="ECO:0000256" key="4">
    <source>
        <dbReference type="ARBA" id="ARBA00023136"/>
    </source>
</evidence>
<proteinExistence type="inferred from homology"/>
<dbReference type="Pfam" id="PF00071">
    <property type="entry name" value="Ras"/>
    <property type="match status" value="1"/>
</dbReference>